<feature type="region of interest" description="Disordered" evidence="1">
    <location>
        <begin position="1"/>
        <end position="34"/>
    </location>
</feature>
<keyword evidence="3" id="KW-1185">Reference proteome</keyword>
<accession>A0ABQ1SHU4</accession>
<protein>
    <submittedName>
        <fullName evidence="2">Uncharacterized protein</fullName>
    </submittedName>
</protein>
<dbReference type="EMBL" id="BMGM01000009">
    <property type="protein sequence ID" value="GGE40760.1"/>
    <property type="molecule type" value="Genomic_DNA"/>
</dbReference>
<sequence>MGFGAGHMQDMNNRIKQNRAARPSKRSKFKENNREAIFSKEKASEKFIQKEQISEEELAVLKKQIRAKAKKEHNTNLTIK</sequence>
<reference evidence="3" key="1">
    <citation type="journal article" date="2019" name="Int. J. Syst. Evol. Microbiol.">
        <title>The Global Catalogue of Microorganisms (GCM) 10K type strain sequencing project: providing services to taxonomists for standard genome sequencing and annotation.</title>
        <authorList>
            <consortium name="The Broad Institute Genomics Platform"/>
            <consortium name="The Broad Institute Genome Sequencing Center for Infectious Disease"/>
            <person name="Wu L."/>
            <person name="Ma J."/>
        </authorList>
    </citation>
    <scope>NUCLEOTIDE SEQUENCE [LARGE SCALE GENOMIC DNA]</scope>
    <source>
        <strain evidence="3">CGMCC 1.12931</strain>
    </source>
</reference>
<evidence type="ECO:0000256" key="1">
    <source>
        <dbReference type="SAM" id="MobiDB-lite"/>
    </source>
</evidence>
<organism evidence="2 3">
    <name type="scientific">Psychroflexus planctonicus</name>
    <dbReference type="NCBI Taxonomy" id="1526575"/>
    <lineage>
        <taxon>Bacteria</taxon>
        <taxon>Pseudomonadati</taxon>
        <taxon>Bacteroidota</taxon>
        <taxon>Flavobacteriia</taxon>
        <taxon>Flavobacteriales</taxon>
        <taxon>Flavobacteriaceae</taxon>
        <taxon>Psychroflexus</taxon>
    </lineage>
</organism>
<evidence type="ECO:0000313" key="2">
    <source>
        <dbReference type="EMBL" id="GGE40760.1"/>
    </source>
</evidence>
<dbReference type="Proteomes" id="UP000599179">
    <property type="component" value="Unassembled WGS sequence"/>
</dbReference>
<name>A0ABQ1SHU4_9FLAO</name>
<evidence type="ECO:0000313" key="3">
    <source>
        <dbReference type="Proteomes" id="UP000599179"/>
    </source>
</evidence>
<proteinExistence type="predicted"/>
<feature type="compositionally biased region" description="Basic residues" evidence="1">
    <location>
        <begin position="16"/>
        <end position="28"/>
    </location>
</feature>
<dbReference type="RefSeq" id="WP_188459090.1">
    <property type="nucleotide sequence ID" value="NZ_BMGM01000009.1"/>
</dbReference>
<gene>
    <name evidence="2" type="ORF">GCM10010832_21070</name>
</gene>
<comment type="caution">
    <text evidence="2">The sequence shown here is derived from an EMBL/GenBank/DDBJ whole genome shotgun (WGS) entry which is preliminary data.</text>
</comment>